<proteinExistence type="predicted"/>
<dbReference type="Proteomes" id="UP001385951">
    <property type="component" value="Unassembled WGS sequence"/>
</dbReference>
<gene>
    <name evidence="2" type="ORF">QCA50_021180</name>
</gene>
<accession>A0AAW0FEG3</accession>
<name>A0AAW0FEG3_9APHY</name>
<organism evidence="2 3">
    <name type="scientific">Cerrena zonata</name>
    <dbReference type="NCBI Taxonomy" id="2478898"/>
    <lineage>
        <taxon>Eukaryota</taxon>
        <taxon>Fungi</taxon>
        <taxon>Dikarya</taxon>
        <taxon>Basidiomycota</taxon>
        <taxon>Agaricomycotina</taxon>
        <taxon>Agaricomycetes</taxon>
        <taxon>Polyporales</taxon>
        <taxon>Cerrenaceae</taxon>
        <taxon>Cerrena</taxon>
    </lineage>
</organism>
<comment type="caution">
    <text evidence="2">The sequence shown here is derived from an EMBL/GenBank/DDBJ whole genome shotgun (WGS) entry which is preliminary data.</text>
</comment>
<evidence type="ECO:0000256" key="1">
    <source>
        <dbReference type="SAM" id="Phobius"/>
    </source>
</evidence>
<dbReference type="AlphaFoldDB" id="A0AAW0FEG3"/>
<feature type="transmembrane region" description="Helical" evidence="1">
    <location>
        <begin position="21"/>
        <end position="41"/>
    </location>
</feature>
<keyword evidence="1" id="KW-0812">Transmembrane</keyword>
<sequence>MGTLSTYKESRNIQAKTQLTTALVQNGFLQFLVLLAMNITTMVLDQLSVASDSLILQNASYFLYVQDVINSILLSHFIINLRSKSPLNGNISQPSQLTSTTVEFASTSILGDIGEPLNDSYGLGIADVDYQNVMGSTLPMGGDDSLLHDNTANDTTEVIALCEIDRA</sequence>
<feature type="transmembrane region" description="Helical" evidence="1">
    <location>
        <begin position="61"/>
        <end position="79"/>
    </location>
</feature>
<keyword evidence="1" id="KW-1133">Transmembrane helix</keyword>
<reference evidence="2 3" key="1">
    <citation type="submission" date="2022-09" db="EMBL/GenBank/DDBJ databases">
        <authorList>
            <person name="Palmer J.M."/>
        </authorList>
    </citation>
    <scope>NUCLEOTIDE SEQUENCE [LARGE SCALE GENOMIC DNA]</scope>
    <source>
        <strain evidence="2 3">DSM 7382</strain>
    </source>
</reference>
<dbReference type="EMBL" id="JASBNA010000164">
    <property type="protein sequence ID" value="KAK7675888.1"/>
    <property type="molecule type" value="Genomic_DNA"/>
</dbReference>
<protein>
    <submittedName>
        <fullName evidence="2">Uncharacterized protein</fullName>
    </submittedName>
</protein>
<evidence type="ECO:0000313" key="2">
    <source>
        <dbReference type="EMBL" id="KAK7675888.1"/>
    </source>
</evidence>
<evidence type="ECO:0000313" key="3">
    <source>
        <dbReference type="Proteomes" id="UP001385951"/>
    </source>
</evidence>
<keyword evidence="1" id="KW-0472">Membrane</keyword>
<keyword evidence="3" id="KW-1185">Reference proteome</keyword>